<dbReference type="AlphaFoldDB" id="A0A4Y2HR27"/>
<keyword evidence="1" id="KW-0812">Transmembrane</keyword>
<evidence type="ECO:0000313" key="2">
    <source>
        <dbReference type="EMBL" id="GBM67866.1"/>
    </source>
</evidence>
<dbReference type="Proteomes" id="UP000499080">
    <property type="component" value="Unassembled WGS sequence"/>
</dbReference>
<proteinExistence type="predicted"/>
<keyword evidence="3" id="KW-1185">Reference proteome</keyword>
<evidence type="ECO:0000313" key="3">
    <source>
        <dbReference type="Proteomes" id="UP000499080"/>
    </source>
</evidence>
<sequence length="110" mass="12298">MIEVAHWVRENGKGHFMIFYAQKSKAEGFVVTLSHYHAIIGWKNGGNGWVILGERICPIVIQVWASVLGLSIEIMVLKYLDNGFIISVTTVFCLSFSAWSCVLGTKLLTH</sequence>
<gene>
    <name evidence="2" type="ORF">AVEN_71195_1</name>
</gene>
<feature type="transmembrane region" description="Helical" evidence="1">
    <location>
        <begin position="56"/>
        <end position="77"/>
    </location>
</feature>
<name>A0A4Y2HR27_ARAVE</name>
<keyword evidence="1" id="KW-0472">Membrane</keyword>
<reference evidence="2 3" key="1">
    <citation type="journal article" date="2019" name="Sci. Rep.">
        <title>Orb-weaving spider Araneus ventricosus genome elucidates the spidroin gene catalogue.</title>
        <authorList>
            <person name="Kono N."/>
            <person name="Nakamura H."/>
            <person name="Ohtoshi R."/>
            <person name="Moran D.A.P."/>
            <person name="Shinohara A."/>
            <person name="Yoshida Y."/>
            <person name="Fujiwara M."/>
            <person name="Mori M."/>
            <person name="Tomita M."/>
            <person name="Arakawa K."/>
        </authorList>
    </citation>
    <scope>NUCLEOTIDE SEQUENCE [LARGE SCALE GENOMIC DNA]</scope>
</reference>
<comment type="caution">
    <text evidence="2">The sequence shown here is derived from an EMBL/GenBank/DDBJ whole genome shotgun (WGS) entry which is preliminary data.</text>
</comment>
<keyword evidence="1" id="KW-1133">Transmembrane helix</keyword>
<protein>
    <submittedName>
        <fullName evidence="2">Uncharacterized protein</fullName>
    </submittedName>
</protein>
<dbReference type="EMBL" id="BGPR01002109">
    <property type="protein sequence ID" value="GBM67866.1"/>
    <property type="molecule type" value="Genomic_DNA"/>
</dbReference>
<evidence type="ECO:0000256" key="1">
    <source>
        <dbReference type="SAM" id="Phobius"/>
    </source>
</evidence>
<feature type="transmembrane region" description="Helical" evidence="1">
    <location>
        <begin position="83"/>
        <end position="104"/>
    </location>
</feature>
<organism evidence="2 3">
    <name type="scientific">Araneus ventricosus</name>
    <name type="common">Orbweaver spider</name>
    <name type="synonym">Epeira ventricosa</name>
    <dbReference type="NCBI Taxonomy" id="182803"/>
    <lineage>
        <taxon>Eukaryota</taxon>
        <taxon>Metazoa</taxon>
        <taxon>Ecdysozoa</taxon>
        <taxon>Arthropoda</taxon>
        <taxon>Chelicerata</taxon>
        <taxon>Arachnida</taxon>
        <taxon>Araneae</taxon>
        <taxon>Araneomorphae</taxon>
        <taxon>Entelegynae</taxon>
        <taxon>Araneoidea</taxon>
        <taxon>Araneidae</taxon>
        <taxon>Araneus</taxon>
    </lineage>
</organism>
<accession>A0A4Y2HR27</accession>